<keyword evidence="3" id="KW-1185">Reference proteome</keyword>
<dbReference type="PANTHER" id="PTHR43279">
    <property type="entry name" value="CATECHOL-2,3-DIOXYGENASE"/>
    <property type="match status" value="1"/>
</dbReference>
<evidence type="ECO:0000313" key="2">
    <source>
        <dbReference type="EMBL" id="AJD89857.1"/>
    </source>
</evidence>
<accession>A0A0B5AMH9</accession>
<dbReference type="PROSITE" id="PS51819">
    <property type="entry name" value="VOC"/>
    <property type="match status" value="2"/>
</dbReference>
<dbReference type="STRING" id="1508404.JMA_05400"/>
<dbReference type="Gene3D" id="3.10.180.10">
    <property type="entry name" value="2,3-Dihydroxybiphenyl 1,2-Dioxygenase, domain 1"/>
    <property type="match status" value="2"/>
</dbReference>
<feature type="domain" description="VOC" evidence="1">
    <location>
        <begin position="10"/>
        <end position="126"/>
    </location>
</feature>
<feature type="domain" description="VOC" evidence="1">
    <location>
        <begin position="167"/>
        <end position="277"/>
    </location>
</feature>
<sequence>MTFHSPPATFVEEVALNVTDLERSVQFYTQIIGFKVLSENKKEVQLTADGQTPLLKLIQPEGASPKQPRTTGLYHFAILLPTRGDLAAIIEHLAAHKIQLGASDHLVSEALYLSDPDGNGIEIYRDREKEEWEWSRNEVKMTVDPLDFEAVLGADHGQFNQLPEDTKMGHIHLHVASLSEAEAFYRKLGFEPVCRYGQQALFISTEKYHHHIGLNIWNGAGAPAPSEESAGLVHYTLIYPDEAALKAAAEQTGAKQVEAGWFVQDPSKNGILLKTAS</sequence>
<dbReference type="SUPFAM" id="SSF54593">
    <property type="entry name" value="Glyoxalase/Bleomycin resistance protein/Dihydroxybiphenyl dioxygenase"/>
    <property type="match status" value="2"/>
</dbReference>
<evidence type="ECO:0000259" key="1">
    <source>
        <dbReference type="PROSITE" id="PS51819"/>
    </source>
</evidence>
<reference evidence="2 3" key="1">
    <citation type="submission" date="2014-08" db="EMBL/GenBank/DDBJ databases">
        <title>Complete genome of a marine bacteria Jeotgalibacillus malaysiensis.</title>
        <authorList>
            <person name="Yaakop A.S."/>
            <person name="Chan K.-G."/>
            <person name="Goh K.M."/>
        </authorList>
    </citation>
    <scope>NUCLEOTIDE SEQUENCE [LARGE SCALE GENOMIC DNA]</scope>
    <source>
        <strain evidence="2 3">D5</strain>
    </source>
</reference>
<dbReference type="BioCyc" id="JESP1508404:G14D9-9757-MONOMER"/>
<dbReference type="EMBL" id="CP009416">
    <property type="protein sequence ID" value="AJD89857.1"/>
    <property type="molecule type" value="Genomic_DNA"/>
</dbReference>
<dbReference type="Pfam" id="PF00903">
    <property type="entry name" value="Glyoxalase"/>
    <property type="match status" value="1"/>
</dbReference>
<dbReference type="InterPro" id="IPR029068">
    <property type="entry name" value="Glyas_Bleomycin-R_OHBP_Dase"/>
</dbReference>
<dbReference type="AlphaFoldDB" id="A0A0B5AMH9"/>
<evidence type="ECO:0000313" key="3">
    <source>
        <dbReference type="Proteomes" id="UP000031449"/>
    </source>
</evidence>
<proteinExistence type="predicted"/>
<dbReference type="Proteomes" id="UP000031449">
    <property type="component" value="Chromosome"/>
</dbReference>
<dbReference type="PANTHER" id="PTHR43279:SF1">
    <property type="entry name" value="CATECHOL-2,3-DIOXYGENASE"/>
    <property type="match status" value="1"/>
</dbReference>
<name>A0A0B5AMH9_9BACL</name>
<protein>
    <submittedName>
        <fullName evidence="2">Glyoxalase</fullName>
    </submittedName>
</protein>
<dbReference type="OrthoDB" id="9792626at2"/>
<dbReference type="InterPro" id="IPR004360">
    <property type="entry name" value="Glyas_Fos-R_dOase_dom"/>
</dbReference>
<dbReference type="KEGG" id="jeo:JMA_05400"/>
<organism evidence="2 3">
    <name type="scientific">Jeotgalibacillus malaysiensis</name>
    <dbReference type="NCBI Taxonomy" id="1508404"/>
    <lineage>
        <taxon>Bacteria</taxon>
        <taxon>Bacillati</taxon>
        <taxon>Bacillota</taxon>
        <taxon>Bacilli</taxon>
        <taxon>Bacillales</taxon>
        <taxon>Caryophanaceae</taxon>
        <taxon>Jeotgalibacillus</taxon>
    </lineage>
</organism>
<dbReference type="HOGENOM" id="CLU_059557_0_0_9"/>
<gene>
    <name evidence="2" type="ORF">JMA_05400</name>
</gene>
<dbReference type="InterPro" id="IPR037523">
    <property type="entry name" value="VOC_core"/>
</dbReference>
<dbReference type="CDD" id="cd07255">
    <property type="entry name" value="VOC_BsCatE_like_N"/>
    <property type="match status" value="1"/>
</dbReference>